<feature type="domain" description="N-acetyltransferase" evidence="1">
    <location>
        <begin position="1"/>
        <end position="149"/>
    </location>
</feature>
<dbReference type="OrthoDB" id="8299736at2759"/>
<dbReference type="Proteomes" id="UP000677228">
    <property type="component" value="Unassembled WGS sequence"/>
</dbReference>
<evidence type="ECO:0000313" key="3">
    <source>
        <dbReference type="EMBL" id="CAF1462134.1"/>
    </source>
</evidence>
<dbReference type="EMBL" id="CAJOBA010005916">
    <property type="protein sequence ID" value="CAF3758004.1"/>
    <property type="molecule type" value="Genomic_DNA"/>
</dbReference>
<name>A0A815QEB1_9BILA</name>
<reference evidence="3" key="1">
    <citation type="submission" date="2021-02" db="EMBL/GenBank/DDBJ databases">
        <authorList>
            <person name="Nowell W R."/>
        </authorList>
    </citation>
    <scope>NUCLEOTIDE SEQUENCE</scope>
</reference>
<dbReference type="AlphaFoldDB" id="A0A815QEB1"/>
<evidence type="ECO:0000313" key="6">
    <source>
        <dbReference type="Proteomes" id="UP000663829"/>
    </source>
</evidence>
<dbReference type="GO" id="GO:0006048">
    <property type="term" value="P:UDP-N-acetylglucosamine biosynthetic process"/>
    <property type="evidence" value="ECO:0007669"/>
    <property type="project" value="UniProtKB-UniPathway"/>
</dbReference>
<dbReference type="EMBL" id="CAJNOK010005909">
    <property type="protein sequence ID" value="CAF0987796.1"/>
    <property type="molecule type" value="Genomic_DNA"/>
</dbReference>
<dbReference type="PROSITE" id="PS51186">
    <property type="entry name" value="GNAT"/>
    <property type="match status" value="1"/>
</dbReference>
<dbReference type="SUPFAM" id="SSF55729">
    <property type="entry name" value="Acyl-CoA N-acyltransferases (Nat)"/>
    <property type="match status" value="1"/>
</dbReference>
<dbReference type="GO" id="GO:0016747">
    <property type="term" value="F:acyltransferase activity, transferring groups other than amino-acyl groups"/>
    <property type="evidence" value="ECO:0007669"/>
    <property type="project" value="InterPro"/>
</dbReference>
<dbReference type="EMBL" id="CAJNOQ010020056">
    <property type="protein sequence ID" value="CAF1462134.1"/>
    <property type="molecule type" value="Genomic_DNA"/>
</dbReference>
<sequence>MTLRIIGYGTKAYHQMVALRYDVLLKPLGRKFTDEELAKDKKDLMVGHYDAKDQINGCCIMSDETTNPNVKTGRFRQMAVHDPLQRQGIGRKVLTYSEDIARRNGYHLLTMNSRKTAVPFYEKCGYKVCSEEFKSGITGLLHLKMKKQL</sequence>
<dbReference type="CDD" id="cd04301">
    <property type="entry name" value="NAT_SF"/>
    <property type="match status" value="1"/>
</dbReference>
<dbReference type="Pfam" id="PF13673">
    <property type="entry name" value="Acetyltransf_10"/>
    <property type="match status" value="1"/>
</dbReference>
<dbReference type="Proteomes" id="UP000682733">
    <property type="component" value="Unassembled WGS sequence"/>
</dbReference>
<comment type="caution">
    <text evidence="3">The sequence shown here is derived from an EMBL/GenBank/DDBJ whole genome shotgun (WGS) entry which is preliminary data.</text>
</comment>
<dbReference type="EMBL" id="CAJOBC010085516">
    <property type="protein sequence ID" value="CAF4332142.1"/>
    <property type="molecule type" value="Genomic_DNA"/>
</dbReference>
<protein>
    <recommendedName>
        <fullName evidence="1">N-acetyltransferase domain-containing protein</fullName>
    </recommendedName>
</protein>
<evidence type="ECO:0000259" key="1">
    <source>
        <dbReference type="PROSITE" id="PS51186"/>
    </source>
</evidence>
<organism evidence="3 6">
    <name type="scientific">Didymodactylos carnosus</name>
    <dbReference type="NCBI Taxonomy" id="1234261"/>
    <lineage>
        <taxon>Eukaryota</taxon>
        <taxon>Metazoa</taxon>
        <taxon>Spiralia</taxon>
        <taxon>Gnathifera</taxon>
        <taxon>Rotifera</taxon>
        <taxon>Eurotatoria</taxon>
        <taxon>Bdelloidea</taxon>
        <taxon>Philodinida</taxon>
        <taxon>Philodinidae</taxon>
        <taxon>Didymodactylos</taxon>
    </lineage>
</organism>
<evidence type="ECO:0000313" key="5">
    <source>
        <dbReference type="EMBL" id="CAF4332142.1"/>
    </source>
</evidence>
<proteinExistence type="predicted"/>
<keyword evidence="6" id="KW-1185">Reference proteome</keyword>
<dbReference type="UniPathway" id="UPA00113">
    <property type="reaction ID" value="UER00529"/>
</dbReference>
<accession>A0A815QEB1</accession>
<dbReference type="InterPro" id="IPR000182">
    <property type="entry name" value="GNAT_dom"/>
</dbReference>
<dbReference type="InterPro" id="IPR016181">
    <property type="entry name" value="Acyl_CoA_acyltransferase"/>
</dbReference>
<gene>
    <name evidence="3" type="ORF">GPM918_LOCUS35126</name>
    <name evidence="2" type="ORF">OVA965_LOCUS13916</name>
    <name evidence="5" type="ORF">SRO942_LOCUS35840</name>
    <name evidence="4" type="ORF">TMI583_LOCUS13919</name>
</gene>
<dbReference type="Gene3D" id="3.40.630.30">
    <property type="match status" value="1"/>
</dbReference>
<evidence type="ECO:0000313" key="2">
    <source>
        <dbReference type="EMBL" id="CAF0987796.1"/>
    </source>
</evidence>
<dbReference type="Proteomes" id="UP000663829">
    <property type="component" value="Unassembled WGS sequence"/>
</dbReference>
<evidence type="ECO:0000313" key="4">
    <source>
        <dbReference type="EMBL" id="CAF3758004.1"/>
    </source>
</evidence>
<dbReference type="Proteomes" id="UP000681722">
    <property type="component" value="Unassembled WGS sequence"/>
</dbReference>